<accession>A0A6I8V4H9</accession>
<reference evidence="2" key="1">
    <citation type="submission" date="2024-06" db="UniProtKB">
        <authorList>
            <consortium name="RefSeq"/>
        </authorList>
    </citation>
    <scope>NUCLEOTIDE SEQUENCE [LARGE SCALE GENOMIC DNA]</scope>
    <source>
        <strain evidence="2">MV2-25</strain>
    </source>
</reference>
<proteinExistence type="predicted"/>
<dbReference type="Proteomes" id="UP000001819">
    <property type="component" value="Chromosome 3"/>
</dbReference>
<evidence type="ECO:0000256" key="1">
    <source>
        <dbReference type="SAM" id="SignalP"/>
    </source>
</evidence>
<feature type="chain" id="PRO_5026064351" evidence="1">
    <location>
        <begin position="22"/>
        <end position="125"/>
    </location>
</feature>
<organism evidence="2 3">
    <name type="scientific">Drosophila pseudoobscura pseudoobscura</name>
    <name type="common">Fruit fly</name>
    <dbReference type="NCBI Taxonomy" id="46245"/>
    <lineage>
        <taxon>Eukaryota</taxon>
        <taxon>Metazoa</taxon>
        <taxon>Ecdysozoa</taxon>
        <taxon>Arthropoda</taxon>
        <taxon>Hexapoda</taxon>
        <taxon>Insecta</taxon>
        <taxon>Pterygota</taxon>
        <taxon>Neoptera</taxon>
        <taxon>Endopterygota</taxon>
        <taxon>Diptera</taxon>
        <taxon>Brachycera</taxon>
        <taxon>Muscomorpha</taxon>
        <taxon>Ephydroidea</taxon>
        <taxon>Drosophilidae</taxon>
        <taxon>Drosophila</taxon>
        <taxon>Sophophora</taxon>
    </lineage>
</organism>
<reference evidence="3" key="2">
    <citation type="submission" date="2025-08" db="UniProtKB">
        <authorList>
            <consortium name="RefSeq"/>
        </authorList>
    </citation>
    <scope>IDENTIFICATION</scope>
    <source>
        <strain evidence="3">MV-25-SWS-2005</strain>
        <tissue evidence="3">Whole body</tissue>
    </source>
</reference>
<protein>
    <submittedName>
        <fullName evidence="3">Uncharacterized protein</fullName>
    </submittedName>
</protein>
<dbReference type="KEGG" id="dpo:6898601"/>
<feature type="signal peptide" evidence="1">
    <location>
        <begin position="1"/>
        <end position="21"/>
    </location>
</feature>
<dbReference type="AlphaFoldDB" id="A0A6I8V4H9"/>
<gene>
    <name evidence="3" type="primary">LOC6898601</name>
</gene>
<evidence type="ECO:0000313" key="2">
    <source>
        <dbReference type="Proteomes" id="UP000001819"/>
    </source>
</evidence>
<dbReference type="InParanoid" id="A0A6I8V4H9"/>
<keyword evidence="1" id="KW-0732">Signal</keyword>
<sequence>MSATLFSSLLVILVFLNGAIAAPRPAPLLVPRIDSKDFQLEPEDNKYTLRIYYPDRTTREETVEEIAPRVFQVRGSLSQTFPDQGLGLEVLYEAGPNGYVAKYKYGTTTTPPLGLPPNVLKSTAG</sequence>
<evidence type="ECO:0000313" key="3">
    <source>
        <dbReference type="RefSeq" id="XP_002138610.2"/>
    </source>
</evidence>
<dbReference type="RefSeq" id="XP_002138610.2">
    <property type="nucleotide sequence ID" value="XM_002138574.3"/>
</dbReference>
<name>A0A6I8V4H9_DROPS</name>
<keyword evidence="2" id="KW-1185">Reference proteome</keyword>